<dbReference type="InParanoid" id="A0A200R1J5"/>
<keyword evidence="5" id="KW-1133">Transmembrane helix</keyword>
<gene>
    <name evidence="8" type="ORF">BVC80_1547g19</name>
</gene>
<protein>
    <submittedName>
        <fullName evidence="8">Glycoside hydrolase</fullName>
    </submittedName>
</protein>
<dbReference type="Pfam" id="PF00933">
    <property type="entry name" value="Glyco_hydro_3"/>
    <property type="match status" value="1"/>
</dbReference>
<reference evidence="8 9" key="1">
    <citation type="journal article" date="2017" name="Mol. Plant">
        <title>The Genome of Medicinal Plant Macleaya cordata Provides New Insights into Benzylisoquinoline Alkaloids Metabolism.</title>
        <authorList>
            <person name="Liu X."/>
            <person name="Liu Y."/>
            <person name="Huang P."/>
            <person name="Ma Y."/>
            <person name="Qing Z."/>
            <person name="Tang Q."/>
            <person name="Cao H."/>
            <person name="Cheng P."/>
            <person name="Zheng Y."/>
            <person name="Yuan Z."/>
            <person name="Zhou Y."/>
            <person name="Liu J."/>
            <person name="Tang Z."/>
            <person name="Zhuo Y."/>
            <person name="Zhang Y."/>
            <person name="Yu L."/>
            <person name="Huang J."/>
            <person name="Yang P."/>
            <person name="Peng Q."/>
            <person name="Zhang J."/>
            <person name="Jiang W."/>
            <person name="Zhang Z."/>
            <person name="Lin K."/>
            <person name="Ro D.K."/>
            <person name="Chen X."/>
            <person name="Xiong X."/>
            <person name="Shang Y."/>
            <person name="Huang S."/>
            <person name="Zeng J."/>
        </authorList>
    </citation>
    <scope>NUCLEOTIDE SEQUENCE [LARGE SCALE GENOMIC DNA]</scope>
    <source>
        <strain evidence="9">cv. BLH2017</strain>
        <tissue evidence="8">Root</tissue>
    </source>
</reference>
<dbReference type="OMA" id="ACAKHFT"/>
<evidence type="ECO:0000313" key="8">
    <source>
        <dbReference type="EMBL" id="OVA16561.1"/>
    </source>
</evidence>
<dbReference type="PANTHER" id="PTHR30620">
    <property type="entry name" value="PERIPLASMIC BETA-GLUCOSIDASE-RELATED"/>
    <property type="match status" value="1"/>
</dbReference>
<evidence type="ECO:0000256" key="4">
    <source>
        <dbReference type="RuleBase" id="RU361161"/>
    </source>
</evidence>
<dbReference type="InterPro" id="IPR019800">
    <property type="entry name" value="Glyco_hydro_3_AS"/>
</dbReference>
<sequence length="649" mass="71933">MKTTKTLRNHCFSFYLFLLIHFCFFLSLICSTEIPPYKDPNVPIEDRVSDLLSRMTLPEKIGQMTQIDRSVASPDVLKDLFIGSVLNGGDSAPSPDTTPSMWADMIDSFQKSAMETRLQIPYIYGTDAVHGHNNAFGATVFPHNIGLGATRDEDLMIRIGRATALEVQATGIPYTFAPCIAVCRDPRWGRCYESYSEDTDIVRSMSKIILGLQGFPPLNHTKGYPFVAGGNRVVGCAKHYAGDGGTQGGINENNTVASYSDLYRIHIRPYEDTLAMGVSTVMVSYSSWNGVKMHANPFLLTNLLKQKLGFQGFLISDWEGLDRITSPPGSNYKDSVKAAINAGIDMVMVPYKYQRFITDLTDHVMSGQVPMSRIDDAVSRILRVKFIAGLFERPNADRSLLNMVGHKKHRELAREAVRKSLVLLKNGKDYEKPMLPLSKTADRILVAGSHANDIGNQCGGWTITWKGSAGNTTLGTTVLQGIENAVSNQTQVVFKEKPDSDFFNNNDFTYAIVVVGEPPYVESSGDNKELMLPADGVETITNVCRKVKCLVIIISGRPVVIEPYVDMMEALVAAWLPGSEAGKGIADVIFGDFDFQGKLPRTWFRSVDQLPMNYGDPHYDPLFPFGFGLDMNLASRRKRHHKLYLSSSI</sequence>
<keyword evidence="5" id="KW-0812">Transmembrane</keyword>
<dbReference type="InterPro" id="IPR036962">
    <property type="entry name" value="Glyco_hydro_3_N_sf"/>
</dbReference>
<feature type="transmembrane region" description="Helical" evidence="5">
    <location>
        <begin position="12"/>
        <end position="29"/>
    </location>
</feature>
<organism evidence="8 9">
    <name type="scientific">Macleaya cordata</name>
    <name type="common">Five-seeded plume-poppy</name>
    <name type="synonym">Bocconia cordata</name>
    <dbReference type="NCBI Taxonomy" id="56857"/>
    <lineage>
        <taxon>Eukaryota</taxon>
        <taxon>Viridiplantae</taxon>
        <taxon>Streptophyta</taxon>
        <taxon>Embryophyta</taxon>
        <taxon>Tracheophyta</taxon>
        <taxon>Spermatophyta</taxon>
        <taxon>Magnoliopsida</taxon>
        <taxon>Ranunculales</taxon>
        <taxon>Papaveraceae</taxon>
        <taxon>Papaveroideae</taxon>
        <taxon>Macleaya</taxon>
    </lineage>
</organism>
<feature type="domain" description="Glycoside hydrolase family 3 N-terminal" evidence="6">
    <location>
        <begin position="56"/>
        <end position="384"/>
    </location>
</feature>
<dbReference type="InterPro" id="IPR051915">
    <property type="entry name" value="Cellulose_Degrad_GH3"/>
</dbReference>
<keyword evidence="9" id="KW-1185">Reference proteome</keyword>
<evidence type="ECO:0000259" key="6">
    <source>
        <dbReference type="Pfam" id="PF00933"/>
    </source>
</evidence>
<accession>A0A200R1J5</accession>
<dbReference type="PRINTS" id="PR00133">
    <property type="entry name" value="GLHYDRLASE3"/>
</dbReference>
<dbReference type="EMBL" id="MVGT01000485">
    <property type="protein sequence ID" value="OVA16561.1"/>
    <property type="molecule type" value="Genomic_DNA"/>
</dbReference>
<dbReference type="InterPro" id="IPR002772">
    <property type="entry name" value="Glyco_hydro_3_C"/>
</dbReference>
<evidence type="ECO:0000313" key="9">
    <source>
        <dbReference type="Proteomes" id="UP000195402"/>
    </source>
</evidence>
<dbReference type="PANTHER" id="PTHR30620:SF35">
    <property type="entry name" value="GLYCOSYL HYDROLASE FAMILY PROTEIN"/>
    <property type="match status" value="1"/>
</dbReference>
<dbReference type="AlphaFoldDB" id="A0A200R1J5"/>
<dbReference type="PROSITE" id="PS00775">
    <property type="entry name" value="GLYCOSYL_HYDROL_F3"/>
    <property type="match status" value="1"/>
</dbReference>
<keyword evidence="2 4" id="KW-0378">Hydrolase</keyword>
<dbReference type="STRING" id="56857.A0A200R1J5"/>
<dbReference type="Pfam" id="PF01915">
    <property type="entry name" value="Glyco_hydro_3_C"/>
    <property type="match status" value="1"/>
</dbReference>
<evidence type="ECO:0000259" key="7">
    <source>
        <dbReference type="Pfam" id="PF01915"/>
    </source>
</evidence>
<dbReference type="OrthoDB" id="416222at2759"/>
<name>A0A200R1J5_MACCD</name>
<keyword evidence="3 4" id="KW-0326">Glycosidase</keyword>
<dbReference type="FunFam" id="3.40.50.1700:FF:000002">
    <property type="entry name" value="Glycosyl hydrolase family protein"/>
    <property type="match status" value="1"/>
</dbReference>
<dbReference type="InterPro" id="IPR001764">
    <property type="entry name" value="Glyco_hydro_3_N"/>
</dbReference>
<evidence type="ECO:0000256" key="5">
    <source>
        <dbReference type="SAM" id="Phobius"/>
    </source>
</evidence>
<dbReference type="Gene3D" id="3.40.50.1700">
    <property type="entry name" value="Glycoside hydrolase family 3 C-terminal domain"/>
    <property type="match status" value="1"/>
</dbReference>
<dbReference type="Gene3D" id="3.20.20.300">
    <property type="entry name" value="Glycoside hydrolase, family 3, N-terminal domain"/>
    <property type="match status" value="1"/>
</dbReference>
<comment type="similarity">
    <text evidence="1 4">Belongs to the glycosyl hydrolase 3 family.</text>
</comment>
<evidence type="ECO:0000256" key="2">
    <source>
        <dbReference type="ARBA" id="ARBA00022801"/>
    </source>
</evidence>
<dbReference type="FunFam" id="3.20.20.300:FF:000003">
    <property type="entry name" value="Beta-D-glucan exohydrolase isoenzyme ExoI"/>
    <property type="match status" value="1"/>
</dbReference>
<dbReference type="GO" id="GO:0008422">
    <property type="term" value="F:beta-glucosidase activity"/>
    <property type="evidence" value="ECO:0007669"/>
    <property type="project" value="TreeGrafter"/>
</dbReference>
<dbReference type="InterPro" id="IPR036881">
    <property type="entry name" value="Glyco_hydro_3_C_sf"/>
</dbReference>
<evidence type="ECO:0000256" key="3">
    <source>
        <dbReference type="ARBA" id="ARBA00023295"/>
    </source>
</evidence>
<feature type="domain" description="Glycoside hydrolase family 3 C-terminal" evidence="7">
    <location>
        <begin position="421"/>
        <end position="630"/>
    </location>
</feature>
<evidence type="ECO:0000256" key="1">
    <source>
        <dbReference type="ARBA" id="ARBA00005336"/>
    </source>
</evidence>
<dbReference type="SUPFAM" id="SSF51445">
    <property type="entry name" value="(Trans)glycosidases"/>
    <property type="match status" value="1"/>
</dbReference>
<dbReference type="GO" id="GO:0009251">
    <property type="term" value="P:glucan catabolic process"/>
    <property type="evidence" value="ECO:0007669"/>
    <property type="project" value="TreeGrafter"/>
</dbReference>
<dbReference type="SUPFAM" id="SSF52279">
    <property type="entry name" value="Beta-D-glucan exohydrolase, C-terminal domain"/>
    <property type="match status" value="1"/>
</dbReference>
<proteinExistence type="inferred from homology"/>
<dbReference type="Proteomes" id="UP000195402">
    <property type="component" value="Unassembled WGS sequence"/>
</dbReference>
<keyword evidence="5" id="KW-0472">Membrane</keyword>
<comment type="caution">
    <text evidence="8">The sequence shown here is derived from an EMBL/GenBank/DDBJ whole genome shotgun (WGS) entry which is preliminary data.</text>
</comment>
<dbReference type="InterPro" id="IPR017853">
    <property type="entry name" value="GH"/>
</dbReference>